<evidence type="ECO:0000313" key="3">
    <source>
        <dbReference type="Proteomes" id="UP001220509"/>
    </source>
</evidence>
<name>A0AAX3M331_9BACL</name>
<dbReference type="Proteomes" id="UP001220509">
    <property type="component" value="Chromosome"/>
</dbReference>
<protein>
    <submittedName>
        <fullName evidence="2">M20 family metallopeptidase</fullName>
    </submittedName>
</protein>
<dbReference type="KEGG" id="pka:PQ456_01690"/>
<dbReference type="InterPro" id="IPR017145">
    <property type="entry name" value="Aminobenzoyl-glu_utiliz_pB"/>
</dbReference>
<dbReference type="SUPFAM" id="SSF53187">
    <property type="entry name" value="Zn-dependent exopeptidases"/>
    <property type="match status" value="1"/>
</dbReference>
<dbReference type="CDD" id="cd05673">
    <property type="entry name" value="M20_Acy1L2_AbgB"/>
    <property type="match status" value="1"/>
</dbReference>
<dbReference type="GO" id="GO:0016805">
    <property type="term" value="F:dipeptidase activity"/>
    <property type="evidence" value="ECO:0007669"/>
    <property type="project" value="TreeGrafter"/>
</dbReference>
<dbReference type="AlphaFoldDB" id="A0AAX3M331"/>
<accession>A0AAX3M331</accession>
<proteinExistence type="predicted"/>
<dbReference type="Pfam" id="PF01546">
    <property type="entry name" value="Peptidase_M20"/>
    <property type="match status" value="1"/>
</dbReference>
<dbReference type="EMBL" id="CP117416">
    <property type="protein sequence ID" value="WCT56268.1"/>
    <property type="molecule type" value="Genomic_DNA"/>
</dbReference>
<dbReference type="RefSeq" id="WP_273614568.1">
    <property type="nucleotide sequence ID" value="NZ_CP117416.1"/>
</dbReference>
<dbReference type="InterPro" id="IPR011650">
    <property type="entry name" value="Peptidase_M20_dimer"/>
</dbReference>
<dbReference type="GO" id="GO:0046657">
    <property type="term" value="P:folic acid catabolic process"/>
    <property type="evidence" value="ECO:0007669"/>
    <property type="project" value="TreeGrafter"/>
</dbReference>
<dbReference type="FunFam" id="3.30.70.360:FF:000004">
    <property type="entry name" value="Peptidase M20 domain-containing protein 2"/>
    <property type="match status" value="1"/>
</dbReference>
<dbReference type="GO" id="GO:0071713">
    <property type="term" value="F:para-aminobenzoyl-glutamate hydrolase activity"/>
    <property type="evidence" value="ECO:0007669"/>
    <property type="project" value="TreeGrafter"/>
</dbReference>
<dbReference type="InterPro" id="IPR036264">
    <property type="entry name" value="Bact_exopeptidase_dim_dom"/>
</dbReference>
<dbReference type="InterPro" id="IPR017439">
    <property type="entry name" value="Amidohydrolase"/>
</dbReference>
<keyword evidence="3" id="KW-1185">Reference proteome</keyword>
<dbReference type="PIRSF" id="PIRSF037227">
    <property type="entry name" value="Aminobenzoyl-glu_utiliz_pB"/>
    <property type="match status" value="1"/>
</dbReference>
<dbReference type="PANTHER" id="PTHR30575:SF0">
    <property type="entry name" value="XAA-ARG DIPEPTIDASE"/>
    <property type="match status" value="1"/>
</dbReference>
<gene>
    <name evidence="2" type="ORF">PQ456_01690</name>
</gene>
<dbReference type="SUPFAM" id="SSF55031">
    <property type="entry name" value="Bacterial exopeptidase dimerisation domain"/>
    <property type="match status" value="1"/>
</dbReference>
<evidence type="ECO:0000313" key="2">
    <source>
        <dbReference type="EMBL" id="WCT56268.1"/>
    </source>
</evidence>
<organism evidence="2 3">
    <name type="scientific">Paenibacillus kyungheensis</name>
    <dbReference type="NCBI Taxonomy" id="1452732"/>
    <lineage>
        <taxon>Bacteria</taxon>
        <taxon>Bacillati</taxon>
        <taxon>Bacillota</taxon>
        <taxon>Bacilli</taxon>
        <taxon>Bacillales</taxon>
        <taxon>Paenibacillaceae</taxon>
        <taxon>Paenibacillus</taxon>
    </lineage>
</organism>
<dbReference type="InterPro" id="IPR052030">
    <property type="entry name" value="Peptidase_M20/M20A_hydrolases"/>
</dbReference>
<dbReference type="GO" id="GO:0005737">
    <property type="term" value="C:cytoplasm"/>
    <property type="evidence" value="ECO:0007669"/>
    <property type="project" value="TreeGrafter"/>
</dbReference>
<dbReference type="Gene3D" id="3.40.630.10">
    <property type="entry name" value="Zn peptidases"/>
    <property type="match status" value="2"/>
</dbReference>
<dbReference type="Gene3D" id="3.30.70.360">
    <property type="match status" value="1"/>
</dbReference>
<reference evidence="2 3" key="1">
    <citation type="submission" date="2023-02" db="EMBL/GenBank/DDBJ databases">
        <title>Genome sequence of Paenibacillus kyungheensis KACC 18744.</title>
        <authorList>
            <person name="Kim S."/>
            <person name="Heo J."/>
            <person name="Kwon S.-W."/>
        </authorList>
    </citation>
    <scope>NUCLEOTIDE SEQUENCE [LARGE SCALE GENOMIC DNA]</scope>
    <source>
        <strain evidence="2 3">KACC 18744</strain>
    </source>
</reference>
<dbReference type="Pfam" id="PF07687">
    <property type="entry name" value="M20_dimer"/>
    <property type="match status" value="1"/>
</dbReference>
<dbReference type="PANTHER" id="PTHR30575">
    <property type="entry name" value="PEPTIDASE M20"/>
    <property type="match status" value="1"/>
</dbReference>
<sequence>MINTDTIHRSIDDRQHKWTAMSDQIWEYAETRFEEKQSAELLCLALEHEGFHVERGSGGIETAFIASYGSGQPVIALLGEYDALSGLSQQSGSATEQAIVAGGNGHGCGHNLLGTGALAAAVAVKDYMEQHGLAGTVRYYGCPAEEGGSGKTFMAREGLFDDVDSAVTWHPMDYHSVMSVHTLANFQIYYKFKGKSAHAAASPHLGRSALDAVELMNIGVNYLREHIIQEARIHYAVTHTGGLSPNVVQANAEVLYLIRAPHVREAADIMERVHDIAKGAALMTGTEVEIVFDKACSNIIPNTTLEQVVYDQFAQFPIPEHTSEELALATAVQNTLTAQEKKGSPHLPATLQGKVLADHVNPYLHGLMLYGSTDVSDVSWITPTVQCTTACFAIGTMPHSWQWVTLGATSIAHKGMLYASKIMAATAIEIMQNPQLRQTAQAELKERLQGETYVCPIPADVVPSATK</sequence>
<dbReference type="NCBIfam" id="TIGR01891">
    <property type="entry name" value="amidohydrolases"/>
    <property type="match status" value="1"/>
</dbReference>
<feature type="domain" description="Peptidase M20 dimerisation" evidence="1">
    <location>
        <begin position="191"/>
        <end position="279"/>
    </location>
</feature>
<evidence type="ECO:0000259" key="1">
    <source>
        <dbReference type="Pfam" id="PF07687"/>
    </source>
</evidence>
<dbReference type="InterPro" id="IPR002933">
    <property type="entry name" value="Peptidase_M20"/>
</dbReference>